<reference evidence="1 2" key="1">
    <citation type="submission" date="2023-10" db="EMBL/GenBank/DDBJ databases">
        <title>Comparative genomics analysis reveals potential genetic determinants of host preference in Cryptosporidium xiaoi.</title>
        <authorList>
            <person name="Xiao L."/>
            <person name="Li J."/>
        </authorList>
    </citation>
    <scope>NUCLEOTIDE SEQUENCE [LARGE SCALE GENOMIC DNA]</scope>
    <source>
        <strain evidence="1 2">52996</strain>
    </source>
</reference>
<organism evidence="1 2">
    <name type="scientific">Cryptosporidium xiaoi</name>
    <dbReference type="NCBI Taxonomy" id="659607"/>
    <lineage>
        <taxon>Eukaryota</taxon>
        <taxon>Sar</taxon>
        <taxon>Alveolata</taxon>
        <taxon>Apicomplexa</taxon>
        <taxon>Conoidasida</taxon>
        <taxon>Coccidia</taxon>
        <taxon>Eucoccidiorida</taxon>
        <taxon>Eimeriorina</taxon>
        <taxon>Cryptosporidiidae</taxon>
        <taxon>Cryptosporidium</taxon>
    </lineage>
</organism>
<dbReference type="Proteomes" id="UP001311799">
    <property type="component" value="Unassembled WGS sequence"/>
</dbReference>
<evidence type="ECO:0000313" key="2">
    <source>
        <dbReference type="Proteomes" id="UP001311799"/>
    </source>
</evidence>
<proteinExistence type="predicted"/>
<accession>A0AAV9Y2P1</accession>
<comment type="caution">
    <text evidence="1">The sequence shown here is derived from an EMBL/GenBank/DDBJ whole genome shotgun (WGS) entry which is preliminary data.</text>
</comment>
<sequence>MSLDFTQEIDELNSTSILRPKHPTHVVIKDGVELRSSSFGVNNREGNMGELLAVTQITSVVYMTFDSNGRLYSIDKETARKYLGELVDERMNWE</sequence>
<gene>
    <name evidence="1" type="ORF">RS030_162424</name>
</gene>
<dbReference type="EMBL" id="JAWDEY010000007">
    <property type="protein sequence ID" value="KAK6590412.1"/>
    <property type="molecule type" value="Genomic_DNA"/>
</dbReference>
<name>A0AAV9Y2P1_9CRYT</name>
<evidence type="ECO:0000313" key="1">
    <source>
        <dbReference type="EMBL" id="KAK6590412.1"/>
    </source>
</evidence>
<dbReference type="AlphaFoldDB" id="A0AAV9Y2P1"/>
<keyword evidence="2" id="KW-1185">Reference proteome</keyword>
<protein>
    <submittedName>
        <fullName evidence="1">Uncharacterized protein</fullName>
    </submittedName>
</protein>